<reference evidence="1" key="1">
    <citation type="journal article" date="2004" name="Nature">
        <title>Genome duplication in the teleost fish Tetraodon nigroviridis reveals the early vertebrate proto-karyotype.</title>
        <authorList>
            <person name="Jaillon O."/>
            <person name="Aury J.-M."/>
            <person name="Brunet F."/>
            <person name="Petit J.-L."/>
            <person name="Stange-Thomann N."/>
            <person name="Mauceli E."/>
            <person name="Bouneau L."/>
            <person name="Fischer C."/>
            <person name="Ozouf-Costaz C."/>
            <person name="Bernot A."/>
            <person name="Nicaud S."/>
            <person name="Jaffe D."/>
            <person name="Fisher S."/>
            <person name="Lutfalla G."/>
            <person name="Dossat C."/>
            <person name="Segurens B."/>
            <person name="Dasilva C."/>
            <person name="Salanoubat M."/>
            <person name="Levy M."/>
            <person name="Boudet N."/>
            <person name="Castellano S."/>
            <person name="Anthouard V."/>
            <person name="Jubin C."/>
            <person name="Castelli V."/>
            <person name="Katinka M."/>
            <person name="Vacherie B."/>
            <person name="Biemont C."/>
            <person name="Skalli Z."/>
            <person name="Cattolico L."/>
            <person name="Poulain J."/>
            <person name="De Berardinis V."/>
            <person name="Cruaud C."/>
            <person name="Duprat S."/>
            <person name="Brottier P."/>
            <person name="Coutanceau J.-P."/>
            <person name="Gouzy J."/>
            <person name="Parra G."/>
            <person name="Lardier G."/>
            <person name="Chapple C."/>
            <person name="McKernan K.J."/>
            <person name="McEwan P."/>
            <person name="Bosak S."/>
            <person name="Kellis M."/>
            <person name="Volff J.-N."/>
            <person name="Guigo R."/>
            <person name="Zody M.C."/>
            <person name="Mesirov J."/>
            <person name="Lindblad-Toh K."/>
            <person name="Birren B."/>
            <person name="Nusbaum C."/>
            <person name="Kahn D."/>
            <person name="Robinson-Rechavi M."/>
            <person name="Laudet V."/>
            <person name="Schachter V."/>
            <person name="Quetier F."/>
            <person name="Saurin W."/>
            <person name="Scarpelli C."/>
            <person name="Wincker P."/>
            <person name="Lander E.S."/>
            <person name="Weissenbach J."/>
            <person name="Roest Crollius H."/>
        </authorList>
    </citation>
    <scope>NUCLEOTIDE SEQUENCE [LARGE SCALE GENOMIC DNA]</scope>
</reference>
<organism evidence="1">
    <name type="scientific">Tetraodon nigroviridis</name>
    <name type="common">Spotted green pufferfish</name>
    <name type="synonym">Chelonodon nigroviridis</name>
    <dbReference type="NCBI Taxonomy" id="99883"/>
    <lineage>
        <taxon>Eukaryota</taxon>
        <taxon>Metazoa</taxon>
        <taxon>Chordata</taxon>
        <taxon>Craniata</taxon>
        <taxon>Vertebrata</taxon>
        <taxon>Euteleostomi</taxon>
        <taxon>Actinopterygii</taxon>
        <taxon>Neopterygii</taxon>
        <taxon>Teleostei</taxon>
        <taxon>Neoteleostei</taxon>
        <taxon>Acanthomorphata</taxon>
        <taxon>Eupercaria</taxon>
        <taxon>Tetraodontiformes</taxon>
        <taxon>Tetradontoidea</taxon>
        <taxon>Tetraodontidae</taxon>
        <taxon>Tetraodon</taxon>
    </lineage>
</organism>
<dbReference type="KEGG" id="tng:GSTEN00027903G001"/>
<reference evidence="1" key="2">
    <citation type="submission" date="2004-02" db="EMBL/GenBank/DDBJ databases">
        <authorList>
            <consortium name="Genoscope"/>
            <consortium name="Whitehead Institute Centre for Genome Research"/>
        </authorList>
    </citation>
    <scope>NUCLEOTIDE SEQUENCE</scope>
</reference>
<proteinExistence type="predicted"/>
<gene>
    <name evidence="1" type="ORF">GSTENG00027903001</name>
</gene>
<accession>Q4RWE2</accession>
<dbReference type="AlphaFoldDB" id="Q4RWE2"/>
<dbReference type="EMBL" id="CAAE01014990">
    <property type="protein sequence ID" value="CAG07290.1"/>
    <property type="molecule type" value="Genomic_DNA"/>
</dbReference>
<name>Q4RWE2_TETNG</name>
<protein>
    <submittedName>
        <fullName evidence="1">(spotted green pufferfish) hypothetical protein</fullName>
    </submittedName>
</protein>
<sequence length="31" mass="3358">MHAVVLVQSVLALLLLILLSAVEDTLLQSVR</sequence>
<evidence type="ECO:0000313" key="1">
    <source>
        <dbReference type="EMBL" id="CAG07290.1"/>
    </source>
</evidence>
<comment type="caution">
    <text evidence="1">The sequence shown here is derived from an EMBL/GenBank/DDBJ whole genome shotgun (WGS) entry which is preliminary data.</text>
</comment>